<reference evidence="10 11" key="1">
    <citation type="submission" date="2018-10" db="EMBL/GenBank/DDBJ databases">
        <title>Complete genome sequence of Malassezia restricta CBS 7877.</title>
        <authorList>
            <person name="Morand S.C."/>
            <person name="Bertignac M."/>
            <person name="Iltis A."/>
            <person name="Kolder I."/>
            <person name="Pirovano W."/>
            <person name="Jourdain R."/>
            <person name="Clavaud C."/>
        </authorList>
    </citation>
    <scope>NUCLEOTIDE SEQUENCE [LARGE SCALE GENOMIC DNA]</scope>
    <source>
        <strain evidence="10 11">CBS 7877</strain>
    </source>
</reference>
<evidence type="ECO:0000256" key="1">
    <source>
        <dbReference type="ARBA" id="ARBA00004123"/>
    </source>
</evidence>
<dbReference type="EMBL" id="CP033149">
    <property type="protein sequence ID" value="AYO42056.1"/>
    <property type="molecule type" value="Genomic_DNA"/>
</dbReference>
<feature type="repeat" description="WD" evidence="5">
    <location>
        <begin position="266"/>
        <end position="307"/>
    </location>
</feature>
<dbReference type="Pfam" id="PF20946">
    <property type="entry name" value="Ctf4_C"/>
    <property type="match status" value="1"/>
</dbReference>
<dbReference type="InterPro" id="IPR019775">
    <property type="entry name" value="WD40_repeat_CS"/>
</dbReference>
<dbReference type="OrthoDB" id="427368at2759"/>
<keyword evidence="4" id="KW-0539">Nucleus</keyword>
<dbReference type="InterPro" id="IPR048591">
    <property type="entry name" value="WDHD1/CFT4_hel"/>
</dbReference>
<feature type="region of interest" description="Disordered" evidence="6">
    <location>
        <begin position="869"/>
        <end position="1028"/>
    </location>
</feature>
<dbReference type="GO" id="GO:0000278">
    <property type="term" value="P:mitotic cell cycle"/>
    <property type="evidence" value="ECO:0007669"/>
    <property type="project" value="TreeGrafter"/>
</dbReference>
<dbReference type="PROSITE" id="PS50294">
    <property type="entry name" value="WD_REPEATS_REGION"/>
    <property type="match status" value="2"/>
</dbReference>
<evidence type="ECO:0000256" key="5">
    <source>
        <dbReference type="PROSITE-ProRule" id="PRU00221"/>
    </source>
</evidence>
<dbReference type="InterPro" id="IPR001680">
    <property type="entry name" value="WD40_rpt"/>
</dbReference>
<dbReference type="PANTHER" id="PTHR19932:SF10">
    <property type="entry name" value="WD REPEAT AND HMG-BOX DNA-BINDING PROTEIN 1"/>
    <property type="match status" value="1"/>
</dbReference>
<evidence type="ECO:0000256" key="3">
    <source>
        <dbReference type="ARBA" id="ARBA00022737"/>
    </source>
</evidence>
<feature type="compositionally biased region" description="Acidic residues" evidence="6">
    <location>
        <begin position="377"/>
        <end position="387"/>
    </location>
</feature>
<feature type="domain" description="WDHD1 first WD40" evidence="9">
    <location>
        <begin position="12"/>
        <end position="336"/>
    </location>
</feature>
<dbReference type="InterPro" id="IPR057646">
    <property type="entry name" value="WD40_WDHD1_1st"/>
</dbReference>
<dbReference type="Gene3D" id="2.130.10.10">
    <property type="entry name" value="YVTN repeat-like/Quinoprotein amine dehydrogenase"/>
    <property type="match status" value="2"/>
</dbReference>
<keyword evidence="2 5" id="KW-0853">WD repeat</keyword>
<proteinExistence type="predicted"/>
<evidence type="ECO:0000259" key="7">
    <source>
        <dbReference type="Pfam" id="PF12341"/>
    </source>
</evidence>
<dbReference type="SUPFAM" id="SSF50978">
    <property type="entry name" value="WD40 repeat-like"/>
    <property type="match status" value="1"/>
</dbReference>
<accession>A0A3G2S2R1</accession>
<dbReference type="Proteomes" id="UP000269793">
    <property type="component" value="Chromosome II"/>
</dbReference>
<dbReference type="STRING" id="425264.A0A3G2S2R1"/>
<dbReference type="Pfam" id="PF24817">
    <property type="entry name" value="WD40_WDHD1_1st"/>
    <property type="match status" value="1"/>
</dbReference>
<evidence type="ECO:0000259" key="9">
    <source>
        <dbReference type="Pfam" id="PF24817"/>
    </source>
</evidence>
<sequence>MSIAGDDLPVQVTHIPGITRVRYTNSSKQDVRLVTAGEDHLVRLLPSEPTATDVIPLVMEDATQNISWIEANNKYLVTASEDGAVRLYQHALQSEDDPQKATSCIRIVRREVLPVRCVSLERATESPRAAICSDELIIRVASVEDPRQITLLTGHTRGVRAASWSPILPLLVSCGSDGDIRVWDMSSSEGSCVKVISNQLPALRPESEYTSLACWHPSGRLLAIPLKTKEIGLFNAPEMLQQARSPDMWCMVSVLSASSGVDSAEYRPSSGSISALEFCPNGRYLAVATEDNRICIWAIDSQKVVRAHATEALVTGLSWHPSKDVLAWTDTQGQLTRWETVLGSNMPSPCEDIAVQAPVISIEGKGALDHELDDLFNDTPLDDDQAEEPQPKRMRMSRGTEDVSIRQSTFQPSSTPMIAQRRYLGVSTLGTLTSVDQDTHQTIVFESYDTSARRNFRFTDHFGYSLASMAAQGILFACESEAENPSVVFYRPFDDIPGVQTEWSISLPPGENATALALGGVPNVGSLADMHENGSGLVDESRTSPATSVVATSRGMLRFFGPSGMQRYVWALGAPVVTLAANAHGALVVYQAAPSTTAQTFLAYLLVEFSQWCIMQQGTLPLGPDSTLTWAGMDELGTPAIFDSMGMLYTLDRAWRPGQGRWVPALDTQLALQPRSADAETTRPRVRCWPIGITATHLLALLLPTSQLYPQPSGPRPLVQELELSLYMAQRDSTATPLEELALRRALLASAIRDARAATGLDLMPKRLSAQESDPVQLDMEADKALLQIVQLACKADRYARALDASRALHSEATLEAALKIAHFFHLPSLADRMEQIRAPLIIHQQFQTEMVERSCGTDALLRNIARMQVPAPTPAPPAPVLDDPRTALRKDGFGSRTPRASSSVLAREGLAHQQQMQAPTPSMTSSDWLPPSSSLPSAAPSPAPPTEPDEIAAPSSTPPVRMNPFARTHSIAKERHLHKSTSFFERVDATAKRKDDTDDADRTEKRSSSSRQSTLASFAYKDASQDA</sequence>
<evidence type="ECO:0000256" key="6">
    <source>
        <dbReference type="SAM" id="MobiDB-lite"/>
    </source>
</evidence>
<feature type="compositionally biased region" description="Low complexity" evidence="6">
    <location>
        <begin position="930"/>
        <end position="939"/>
    </location>
</feature>
<feature type="compositionally biased region" description="Basic and acidic residues" evidence="6">
    <location>
        <begin position="883"/>
        <end position="894"/>
    </location>
</feature>
<evidence type="ECO:0000256" key="4">
    <source>
        <dbReference type="ARBA" id="ARBA00023242"/>
    </source>
</evidence>
<dbReference type="GO" id="GO:0006261">
    <property type="term" value="P:DNA-templated DNA replication"/>
    <property type="evidence" value="ECO:0007669"/>
    <property type="project" value="TreeGrafter"/>
</dbReference>
<dbReference type="PROSITE" id="PS00678">
    <property type="entry name" value="WD_REPEATS_1"/>
    <property type="match status" value="1"/>
</dbReference>
<dbReference type="InterPro" id="IPR036322">
    <property type="entry name" value="WD40_repeat_dom_sf"/>
</dbReference>
<feature type="compositionally biased region" description="Polar residues" evidence="6">
    <location>
        <begin position="913"/>
        <end position="928"/>
    </location>
</feature>
<keyword evidence="11" id="KW-1185">Reference proteome</keyword>
<feature type="domain" description="WDHD1/CFT4 second beta-propeller" evidence="7">
    <location>
        <begin position="409"/>
        <end position="725"/>
    </location>
</feature>
<dbReference type="GO" id="GO:0003682">
    <property type="term" value="F:chromatin binding"/>
    <property type="evidence" value="ECO:0007669"/>
    <property type="project" value="TreeGrafter"/>
</dbReference>
<dbReference type="PROSITE" id="PS50082">
    <property type="entry name" value="WD_REPEATS_2"/>
    <property type="match status" value="2"/>
</dbReference>
<dbReference type="PANTHER" id="PTHR19932">
    <property type="entry name" value="WD REPEAT AND HMG-BOX DNA BINDING PROTEIN"/>
    <property type="match status" value="1"/>
</dbReference>
<feature type="region of interest" description="Disordered" evidence="6">
    <location>
        <begin position="377"/>
        <end position="403"/>
    </location>
</feature>
<evidence type="ECO:0000313" key="11">
    <source>
        <dbReference type="Proteomes" id="UP000269793"/>
    </source>
</evidence>
<gene>
    <name evidence="10" type="primary">mcl1</name>
    <name evidence="10" type="ORF">DNF11_1106</name>
</gene>
<evidence type="ECO:0000259" key="8">
    <source>
        <dbReference type="Pfam" id="PF20946"/>
    </source>
</evidence>
<dbReference type="InterPro" id="IPR022100">
    <property type="entry name" value="WDHD1/CFT4_beta-prop_2nd"/>
</dbReference>
<feature type="compositionally biased region" description="Basic and acidic residues" evidence="6">
    <location>
        <begin position="986"/>
        <end position="1008"/>
    </location>
</feature>
<evidence type="ECO:0000313" key="10">
    <source>
        <dbReference type="EMBL" id="AYO42056.1"/>
    </source>
</evidence>
<dbReference type="GO" id="GO:0006281">
    <property type="term" value="P:DNA repair"/>
    <property type="evidence" value="ECO:0007669"/>
    <property type="project" value="TreeGrafter"/>
</dbReference>
<organism evidence="10 11">
    <name type="scientific">Malassezia restricta (strain ATCC 96810 / NBRC 103918 / CBS 7877)</name>
    <name type="common">Seborrheic dermatitis infection agent</name>
    <dbReference type="NCBI Taxonomy" id="425264"/>
    <lineage>
        <taxon>Eukaryota</taxon>
        <taxon>Fungi</taxon>
        <taxon>Dikarya</taxon>
        <taxon>Basidiomycota</taxon>
        <taxon>Ustilaginomycotina</taxon>
        <taxon>Malasseziomycetes</taxon>
        <taxon>Malasseziales</taxon>
        <taxon>Malasseziaceae</taxon>
        <taxon>Malassezia</taxon>
    </lineage>
</organism>
<dbReference type="Pfam" id="PF12341">
    <property type="entry name" value="Mcl1_mid"/>
    <property type="match status" value="1"/>
</dbReference>
<evidence type="ECO:0000256" key="2">
    <source>
        <dbReference type="ARBA" id="ARBA00022574"/>
    </source>
</evidence>
<feature type="repeat" description="WD" evidence="5">
    <location>
        <begin position="152"/>
        <end position="189"/>
    </location>
</feature>
<name>A0A3G2S2R1_MALR7</name>
<dbReference type="SMART" id="SM00320">
    <property type="entry name" value="WD40"/>
    <property type="match status" value="5"/>
</dbReference>
<feature type="domain" description="WDHD1/CFT4 helical bundle" evidence="8">
    <location>
        <begin position="738"/>
        <end position="838"/>
    </location>
</feature>
<protein>
    <submittedName>
        <fullName evidence="10">Minichromosome loss protein 1</fullName>
    </submittedName>
</protein>
<dbReference type="VEuPathDB" id="FungiDB:DNF11_1106"/>
<dbReference type="GO" id="GO:0043596">
    <property type="term" value="C:nuclear replication fork"/>
    <property type="evidence" value="ECO:0007669"/>
    <property type="project" value="TreeGrafter"/>
</dbReference>
<dbReference type="AlphaFoldDB" id="A0A3G2S2R1"/>
<dbReference type="InterPro" id="IPR015943">
    <property type="entry name" value="WD40/YVTN_repeat-like_dom_sf"/>
</dbReference>
<comment type="subcellular location">
    <subcellularLocation>
        <location evidence="1">Nucleus</location>
    </subcellularLocation>
</comment>
<keyword evidence="3" id="KW-0677">Repeat</keyword>